<proteinExistence type="predicted"/>
<sequence length="145" mass="16909">MARGKHNGQADHKIYTLSFSKLKPGTKKYLDLVKSGKVWENYFRPFEWRAQDYDFCAKHSGFLDEMSTIKNTIEIPAEELQRSAESQIIWNNNYSIADLQHEEAQLPEPKSLLDKPGKEIEVVEIRNHLIATHYIYNTLLSQNKK</sequence>
<gene>
    <name evidence="1" type="ORF">POCULU_LOCUS3738</name>
</gene>
<comment type="caution">
    <text evidence="1">The sequence shown here is derived from an EMBL/GenBank/DDBJ whole genome shotgun (WGS) entry which is preliminary data.</text>
</comment>
<dbReference type="EMBL" id="CAJVPJ010000435">
    <property type="protein sequence ID" value="CAG8524285.1"/>
    <property type="molecule type" value="Genomic_DNA"/>
</dbReference>
<protein>
    <submittedName>
        <fullName evidence="1">1957_t:CDS:1</fullName>
    </submittedName>
</protein>
<dbReference type="AlphaFoldDB" id="A0A9N9ABM7"/>
<evidence type="ECO:0000313" key="1">
    <source>
        <dbReference type="EMBL" id="CAG8524285.1"/>
    </source>
</evidence>
<evidence type="ECO:0000313" key="2">
    <source>
        <dbReference type="Proteomes" id="UP000789572"/>
    </source>
</evidence>
<organism evidence="1 2">
    <name type="scientific">Paraglomus occultum</name>
    <dbReference type="NCBI Taxonomy" id="144539"/>
    <lineage>
        <taxon>Eukaryota</taxon>
        <taxon>Fungi</taxon>
        <taxon>Fungi incertae sedis</taxon>
        <taxon>Mucoromycota</taxon>
        <taxon>Glomeromycotina</taxon>
        <taxon>Glomeromycetes</taxon>
        <taxon>Paraglomerales</taxon>
        <taxon>Paraglomeraceae</taxon>
        <taxon>Paraglomus</taxon>
    </lineage>
</organism>
<accession>A0A9N9ABM7</accession>
<name>A0A9N9ABM7_9GLOM</name>
<keyword evidence="2" id="KW-1185">Reference proteome</keyword>
<dbReference type="Proteomes" id="UP000789572">
    <property type="component" value="Unassembled WGS sequence"/>
</dbReference>
<dbReference type="OrthoDB" id="439046at2759"/>
<reference evidence="1" key="1">
    <citation type="submission" date="2021-06" db="EMBL/GenBank/DDBJ databases">
        <authorList>
            <person name="Kallberg Y."/>
            <person name="Tangrot J."/>
            <person name="Rosling A."/>
        </authorList>
    </citation>
    <scope>NUCLEOTIDE SEQUENCE</scope>
    <source>
        <strain evidence="1">IA702</strain>
    </source>
</reference>